<proteinExistence type="inferred from homology"/>
<dbReference type="InterPro" id="IPR013025">
    <property type="entry name" value="Ribosomal_uL23-like"/>
</dbReference>
<comment type="subunit">
    <text evidence="4">Part of the 50S ribosomal subunit. Contacts protein L29, and trigger factor when it is bound to the ribosome.</text>
</comment>
<evidence type="ECO:0000313" key="5">
    <source>
        <dbReference type="EMBL" id="OGZ65971.1"/>
    </source>
</evidence>
<gene>
    <name evidence="4" type="primary">rplW</name>
    <name evidence="5" type="ORF">A3D34_01605</name>
</gene>
<dbReference type="GO" id="GO:0006412">
    <property type="term" value="P:translation"/>
    <property type="evidence" value="ECO:0007669"/>
    <property type="project" value="UniProtKB-UniRule"/>
</dbReference>
<comment type="function">
    <text evidence="4">One of the early assembly proteins it binds 23S rRNA. One of the proteins that surrounds the polypeptide exit tunnel on the outside of the ribosome. Forms the main docking site for trigger factor binding to the ribosome.</text>
</comment>
<comment type="caution">
    <text evidence="5">The sequence shown here is derived from an EMBL/GenBank/DDBJ whole genome shotgun (WGS) entry which is preliminary data.</text>
</comment>
<dbReference type="InterPro" id="IPR012677">
    <property type="entry name" value="Nucleotide-bd_a/b_plait_sf"/>
</dbReference>
<evidence type="ECO:0000256" key="2">
    <source>
        <dbReference type="ARBA" id="ARBA00022980"/>
    </source>
</evidence>
<dbReference type="GO" id="GO:0005840">
    <property type="term" value="C:ribosome"/>
    <property type="evidence" value="ECO:0007669"/>
    <property type="project" value="UniProtKB-KW"/>
</dbReference>
<keyword evidence="2 4" id="KW-0689">Ribosomal protein</keyword>
<evidence type="ECO:0000256" key="4">
    <source>
        <dbReference type="HAMAP-Rule" id="MF_01369"/>
    </source>
</evidence>
<keyword evidence="4" id="KW-0699">rRNA-binding</keyword>
<dbReference type="InterPro" id="IPR012678">
    <property type="entry name" value="Ribosomal_uL23/eL15/eS24_sf"/>
</dbReference>
<keyword evidence="4" id="KW-0694">RNA-binding</keyword>
<dbReference type="HAMAP" id="MF_01369_B">
    <property type="entry name" value="Ribosomal_uL23_B"/>
    <property type="match status" value="1"/>
</dbReference>
<dbReference type="GO" id="GO:0019843">
    <property type="term" value="F:rRNA binding"/>
    <property type="evidence" value="ECO:0007669"/>
    <property type="project" value="UniProtKB-UniRule"/>
</dbReference>
<keyword evidence="3 4" id="KW-0687">Ribonucleoprotein</keyword>
<reference evidence="5 6" key="1">
    <citation type="journal article" date="2016" name="Nat. Commun.">
        <title>Thousands of microbial genomes shed light on interconnected biogeochemical processes in an aquifer system.</title>
        <authorList>
            <person name="Anantharaman K."/>
            <person name="Brown C.T."/>
            <person name="Hug L.A."/>
            <person name="Sharon I."/>
            <person name="Castelle C.J."/>
            <person name="Probst A.J."/>
            <person name="Thomas B.C."/>
            <person name="Singh A."/>
            <person name="Wilkins M.J."/>
            <person name="Karaoz U."/>
            <person name="Brodie E.L."/>
            <person name="Williams K.H."/>
            <person name="Hubbard S.S."/>
            <person name="Banfield J.F."/>
        </authorList>
    </citation>
    <scope>NUCLEOTIDE SEQUENCE [LARGE SCALE GENOMIC DNA]</scope>
</reference>
<dbReference type="GO" id="GO:1990904">
    <property type="term" value="C:ribonucleoprotein complex"/>
    <property type="evidence" value="ECO:0007669"/>
    <property type="project" value="UniProtKB-KW"/>
</dbReference>
<dbReference type="AlphaFoldDB" id="A0A1G2HUS7"/>
<protein>
    <recommendedName>
        <fullName evidence="4">Large ribosomal subunit protein uL23</fullName>
    </recommendedName>
</protein>
<comment type="similarity">
    <text evidence="1 4">Belongs to the universal ribosomal protein uL23 family.</text>
</comment>
<name>A0A1G2HUS7_9BACT</name>
<dbReference type="NCBIfam" id="NF004363">
    <property type="entry name" value="PRK05738.2-4"/>
    <property type="match status" value="1"/>
</dbReference>
<dbReference type="EMBL" id="MHOQ01000034">
    <property type="protein sequence ID" value="OGZ65971.1"/>
    <property type="molecule type" value="Genomic_DNA"/>
</dbReference>
<dbReference type="SUPFAM" id="SSF54189">
    <property type="entry name" value="Ribosomal proteins S24e, L23 and L15e"/>
    <property type="match status" value="1"/>
</dbReference>
<sequence length="96" mass="10800">MKAAKGFSYNVVKEPHISEKATYLAKDNKYIFKVYNNTNKPEIKKSIEGIHGVNVLSVNIIKIAGKKRRLGKIEGFKKGHAKAIVTIKEGQKIEIF</sequence>
<evidence type="ECO:0000313" key="6">
    <source>
        <dbReference type="Proteomes" id="UP000179183"/>
    </source>
</evidence>
<organism evidence="5 6">
    <name type="scientific">Candidatus Staskawiczbacteria bacterium RIFCSPHIGHO2_02_FULL_33_16</name>
    <dbReference type="NCBI Taxonomy" id="1802204"/>
    <lineage>
        <taxon>Bacteria</taxon>
        <taxon>Candidatus Staskawicziibacteriota</taxon>
    </lineage>
</organism>
<evidence type="ECO:0000256" key="3">
    <source>
        <dbReference type="ARBA" id="ARBA00023274"/>
    </source>
</evidence>
<dbReference type="Pfam" id="PF00276">
    <property type="entry name" value="Ribosomal_L23"/>
    <property type="match status" value="1"/>
</dbReference>
<dbReference type="GO" id="GO:0003735">
    <property type="term" value="F:structural constituent of ribosome"/>
    <property type="evidence" value="ECO:0007669"/>
    <property type="project" value="InterPro"/>
</dbReference>
<dbReference type="Gene3D" id="3.30.70.330">
    <property type="match status" value="1"/>
</dbReference>
<accession>A0A1G2HUS7</accession>
<dbReference type="Proteomes" id="UP000179183">
    <property type="component" value="Unassembled WGS sequence"/>
</dbReference>
<evidence type="ECO:0000256" key="1">
    <source>
        <dbReference type="ARBA" id="ARBA00006700"/>
    </source>
</evidence>